<evidence type="ECO:0000313" key="2">
    <source>
        <dbReference type="EMBL" id="MBD2346035.1"/>
    </source>
</evidence>
<keyword evidence="3" id="KW-1185">Reference proteome</keyword>
<evidence type="ECO:0000313" key="3">
    <source>
        <dbReference type="Proteomes" id="UP000607281"/>
    </source>
</evidence>
<keyword evidence="1" id="KW-1133">Transmembrane helix</keyword>
<organism evidence="2 3">
    <name type="scientific">Anabaena subtropica FACHB-260</name>
    <dbReference type="NCBI Taxonomy" id="2692884"/>
    <lineage>
        <taxon>Bacteria</taxon>
        <taxon>Bacillati</taxon>
        <taxon>Cyanobacteriota</taxon>
        <taxon>Cyanophyceae</taxon>
        <taxon>Nostocales</taxon>
        <taxon>Nostocaceae</taxon>
        <taxon>Anabaena</taxon>
    </lineage>
</organism>
<comment type="caution">
    <text evidence="2">The sequence shown here is derived from an EMBL/GenBank/DDBJ whole genome shotgun (WGS) entry which is preliminary data.</text>
</comment>
<name>A0ABR8CW56_9NOST</name>
<evidence type="ECO:0008006" key="4">
    <source>
        <dbReference type="Google" id="ProtNLM"/>
    </source>
</evidence>
<proteinExistence type="predicted"/>
<accession>A0ABR8CW56</accession>
<dbReference type="EMBL" id="JACJRF010000035">
    <property type="protein sequence ID" value="MBD2346035.1"/>
    <property type="molecule type" value="Genomic_DNA"/>
</dbReference>
<feature type="transmembrane region" description="Helical" evidence="1">
    <location>
        <begin position="186"/>
        <end position="208"/>
    </location>
</feature>
<reference evidence="2 3" key="1">
    <citation type="journal article" date="2020" name="ISME J.">
        <title>Comparative genomics reveals insights into cyanobacterial evolution and habitat adaptation.</title>
        <authorList>
            <person name="Chen M.Y."/>
            <person name="Teng W.K."/>
            <person name="Zhao L."/>
            <person name="Hu C.X."/>
            <person name="Zhou Y.K."/>
            <person name="Han B.P."/>
            <person name="Song L.R."/>
            <person name="Shu W.S."/>
        </authorList>
    </citation>
    <scope>NUCLEOTIDE SEQUENCE [LARGE SCALE GENOMIC DNA]</scope>
    <source>
        <strain evidence="2 3">FACHB-260</strain>
    </source>
</reference>
<gene>
    <name evidence="2" type="ORF">H6G18_18060</name>
</gene>
<dbReference type="Proteomes" id="UP000607281">
    <property type="component" value="Unassembled WGS sequence"/>
</dbReference>
<evidence type="ECO:0000256" key="1">
    <source>
        <dbReference type="SAM" id="Phobius"/>
    </source>
</evidence>
<sequence length="223" mass="24120">MSPLPSHRKVTKAQQQTWASTPILFLSFLTLSITNIYPATAHKVQVSTDVGGTLHIEPNDNPRAGEPTQAWFALTRKGGTAIPLQQCNCQLAVYAEPHIPGEPALLEPSLTSVNAERYQGIPGAKITFPKPGIYQLELSGKPTPGANFQPFEFKFEVTVAGGTNKVNTQNAPDIKNDAVDGELKSLPLWAIALPILAALGIIFTAWQLTFRGNKNDAKPPDIE</sequence>
<dbReference type="RefSeq" id="WP_190408461.1">
    <property type="nucleotide sequence ID" value="NZ_JACJRF010000035.1"/>
</dbReference>
<keyword evidence="1" id="KW-0812">Transmembrane</keyword>
<keyword evidence="1" id="KW-0472">Membrane</keyword>
<protein>
    <recommendedName>
        <fullName evidence="4">Transketolase</fullName>
    </recommendedName>
</protein>